<dbReference type="AlphaFoldDB" id="X1QKL9"/>
<evidence type="ECO:0000313" key="1">
    <source>
        <dbReference type="EMBL" id="GAI55361.1"/>
    </source>
</evidence>
<reference evidence="1" key="1">
    <citation type="journal article" date="2014" name="Front. Microbiol.">
        <title>High frequency of phylogenetically diverse reductive dehalogenase-homologous genes in deep subseafloor sedimentary metagenomes.</title>
        <authorList>
            <person name="Kawai M."/>
            <person name="Futagami T."/>
            <person name="Toyoda A."/>
            <person name="Takaki Y."/>
            <person name="Nishi S."/>
            <person name="Hori S."/>
            <person name="Arai W."/>
            <person name="Tsubouchi T."/>
            <person name="Morono Y."/>
            <person name="Uchiyama I."/>
            <person name="Ito T."/>
            <person name="Fujiyama A."/>
            <person name="Inagaki F."/>
            <person name="Takami H."/>
        </authorList>
    </citation>
    <scope>NUCLEOTIDE SEQUENCE</scope>
    <source>
        <strain evidence="1">Expedition CK06-06</strain>
    </source>
</reference>
<dbReference type="Pfam" id="PF13641">
    <property type="entry name" value="Glyco_tranf_2_3"/>
    <property type="match status" value="1"/>
</dbReference>
<proteinExistence type="predicted"/>
<dbReference type="Gene3D" id="3.90.550.10">
    <property type="entry name" value="Spore Coat Polysaccharide Biosynthesis Protein SpsA, Chain A"/>
    <property type="match status" value="1"/>
</dbReference>
<organism evidence="1">
    <name type="scientific">marine sediment metagenome</name>
    <dbReference type="NCBI Taxonomy" id="412755"/>
    <lineage>
        <taxon>unclassified sequences</taxon>
        <taxon>metagenomes</taxon>
        <taxon>ecological metagenomes</taxon>
    </lineage>
</organism>
<feature type="non-terminal residue" evidence="1">
    <location>
        <position position="164"/>
    </location>
</feature>
<dbReference type="PANTHER" id="PTHR43179">
    <property type="entry name" value="RHAMNOSYLTRANSFERASE WBBL"/>
    <property type="match status" value="1"/>
</dbReference>
<dbReference type="InterPro" id="IPR029044">
    <property type="entry name" value="Nucleotide-diphossugar_trans"/>
</dbReference>
<gene>
    <name evidence="1" type="ORF">S06H3_61775</name>
</gene>
<sequence>VEKTVDFMDENSTIGICGCKVLNENGTLQFACRRSIPTPGVAFFRLTGLSRLFPNSKITAKYNLTYLDPNETNEVDAVSGAFLMIRREVVDNIGMLDERFFMYGEELDWCLRTKKAGWKVMYYPDAEIIHYKGECSKSNSRKATFEFYRSMYLFHKKHFAENYN</sequence>
<dbReference type="EMBL" id="BARV01040578">
    <property type="protein sequence ID" value="GAI55361.1"/>
    <property type="molecule type" value="Genomic_DNA"/>
</dbReference>
<dbReference type="SUPFAM" id="SSF53448">
    <property type="entry name" value="Nucleotide-diphospho-sugar transferases"/>
    <property type="match status" value="1"/>
</dbReference>
<comment type="caution">
    <text evidence="1">The sequence shown here is derived from an EMBL/GenBank/DDBJ whole genome shotgun (WGS) entry which is preliminary data.</text>
</comment>
<evidence type="ECO:0008006" key="2">
    <source>
        <dbReference type="Google" id="ProtNLM"/>
    </source>
</evidence>
<name>X1QKL9_9ZZZZ</name>
<protein>
    <recommendedName>
        <fullName evidence="2">Glycosyltransferase 2-like domain-containing protein</fullName>
    </recommendedName>
</protein>
<feature type="non-terminal residue" evidence="1">
    <location>
        <position position="1"/>
    </location>
</feature>
<dbReference type="PANTHER" id="PTHR43179:SF7">
    <property type="entry name" value="RHAMNOSYLTRANSFERASE WBBL"/>
    <property type="match status" value="1"/>
</dbReference>
<accession>X1QKL9</accession>